<organism evidence="2 3">
    <name type="scientific">Lactobacillus colini</name>
    <dbReference type="NCBI Taxonomy" id="1819254"/>
    <lineage>
        <taxon>Bacteria</taxon>
        <taxon>Bacillati</taxon>
        <taxon>Bacillota</taxon>
        <taxon>Bacilli</taxon>
        <taxon>Lactobacillales</taxon>
        <taxon>Lactobacillaceae</taxon>
        <taxon>Lactobacillus</taxon>
    </lineage>
</organism>
<comment type="caution">
    <text evidence="2">The sequence shown here is derived from an EMBL/GenBank/DDBJ whole genome shotgun (WGS) entry which is preliminary data.</text>
</comment>
<dbReference type="SUPFAM" id="SSF143100">
    <property type="entry name" value="TTHA1013/TTHA0281-like"/>
    <property type="match status" value="1"/>
</dbReference>
<dbReference type="Gene3D" id="3.30.160.250">
    <property type="match status" value="1"/>
</dbReference>
<dbReference type="RefSeq" id="WP_209687334.1">
    <property type="nucleotide sequence ID" value="NZ_JAGGLU010000012.1"/>
</dbReference>
<dbReference type="EMBL" id="JAGGLU010000012">
    <property type="protein sequence ID" value="MBP2058600.1"/>
    <property type="molecule type" value="Genomic_DNA"/>
</dbReference>
<proteinExistence type="predicted"/>
<protein>
    <submittedName>
        <fullName evidence="2">RNase H-like HicB family nuclease</fullName>
    </submittedName>
</protein>
<reference evidence="2 3" key="1">
    <citation type="submission" date="2021-03" db="EMBL/GenBank/DDBJ databases">
        <title>Genomic Encyclopedia of Type Strains, Phase IV (KMG-IV): sequencing the most valuable type-strain genomes for metagenomic binning, comparative biology and taxonomic classification.</title>
        <authorList>
            <person name="Goeker M."/>
        </authorList>
    </citation>
    <scope>NUCLEOTIDE SEQUENCE [LARGE SCALE GENOMIC DNA]</scope>
    <source>
        <strain evidence="2 3">DSM 101872</strain>
    </source>
</reference>
<accession>A0ABS4MFY1</accession>
<evidence type="ECO:0000313" key="2">
    <source>
        <dbReference type="EMBL" id="MBP2058600.1"/>
    </source>
</evidence>
<dbReference type="InterPro" id="IPR031807">
    <property type="entry name" value="HicB-like"/>
</dbReference>
<gene>
    <name evidence="2" type="ORF">J2Z60_001788</name>
</gene>
<keyword evidence="3" id="KW-1185">Reference proteome</keyword>
<feature type="domain" description="HicB-like antitoxin of toxin-antitoxin system" evidence="1">
    <location>
        <begin position="9"/>
        <end position="107"/>
    </location>
</feature>
<sequence>MNKVKNLIYPVVVTECNDESGHYFSVVSPNIKGMVTDGETLQEAMVHAEDAIATMIADTEYPEVQDPRKWKLEKNDFIMWVPVNMSKWLNQHQKTVRRNVSIPENLNDWAKKNKINVSKVVTDALRSMQEV</sequence>
<dbReference type="InterPro" id="IPR035069">
    <property type="entry name" value="TTHA1013/TTHA0281-like"/>
</dbReference>
<dbReference type="Pfam" id="PF15919">
    <property type="entry name" value="HicB_lk_antitox"/>
    <property type="match status" value="1"/>
</dbReference>
<evidence type="ECO:0000313" key="3">
    <source>
        <dbReference type="Proteomes" id="UP001519292"/>
    </source>
</evidence>
<dbReference type="Proteomes" id="UP001519292">
    <property type="component" value="Unassembled WGS sequence"/>
</dbReference>
<name>A0ABS4MFY1_9LACO</name>
<evidence type="ECO:0000259" key="1">
    <source>
        <dbReference type="Pfam" id="PF15919"/>
    </source>
</evidence>